<keyword evidence="4" id="KW-1185">Reference proteome</keyword>
<protein>
    <recommendedName>
        <fullName evidence="2">Thiaminase-2/PQQC domain-containing protein</fullName>
    </recommendedName>
</protein>
<evidence type="ECO:0000259" key="2">
    <source>
        <dbReference type="Pfam" id="PF03070"/>
    </source>
</evidence>
<dbReference type="InterPro" id="IPR004305">
    <property type="entry name" value="Thiaminase-2/PQQC"/>
</dbReference>
<organism evidence="3 4">
    <name type="scientific">Cannabis sativa</name>
    <name type="common">Hemp</name>
    <name type="synonym">Marijuana</name>
    <dbReference type="NCBI Taxonomy" id="3483"/>
    <lineage>
        <taxon>Eukaryota</taxon>
        <taxon>Viridiplantae</taxon>
        <taxon>Streptophyta</taxon>
        <taxon>Embryophyta</taxon>
        <taxon>Tracheophyta</taxon>
        <taxon>Spermatophyta</taxon>
        <taxon>Magnoliopsida</taxon>
        <taxon>eudicotyledons</taxon>
        <taxon>Gunneridae</taxon>
        <taxon>Pentapetalae</taxon>
        <taxon>rosids</taxon>
        <taxon>fabids</taxon>
        <taxon>Rosales</taxon>
        <taxon>Cannabaceae</taxon>
        <taxon>Cannabis</taxon>
    </lineage>
</organism>
<comment type="caution">
    <text evidence="3">The sequence shown here is derived from an EMBL/GenBank/DDBJ whole genome shotgun (WGS) entry which is preliminary data.</text>
</comment>
<accession>A0A7J6H173</accession>
<evidence type="ECO:0000256" key="1">
    <source>
        <dbReference type="SAM" id="Phobius"/>
    </source>
</evidence>
<keyword evidence="1" id="KW-1133">Transmembrane helix</keyword>
<reference evidence="3 4" key="1">
    <citation type="journal article" date="2020" name="bioRxiv">
        <title>Sequence and annotation of 42 cannabis genomes reveals extensive copy number variation in cannabinoid synthesis and pathogen resistance genes.</title>
        <authorList>
            <person name="Mckernan K.J."/>
            <person name="Helbert Y."/>
            <person name="Kane L.T."/>
            <person name="Ebling H."/>
            <person name="Zhang L."/>
            <person name="Liu B."/>
            <person name="Eaton Z."/>
            <person name="Mclaughlin S."/>
            <person name="Kingan S."/>
            <person name="Baybayan P."/>
            <person name="Concepcion G."/>
            <person name="Jordan M."/>
            <person name="Riva A."/>
            <person name="Barbazuk W."/>
            <person name="Harkins T."/>
        </authorList>
    </citation>
    <scope>NUCLEOTIDE SEQUENCE [LARGE SCALE GENOMIC DNA]</scope>
    <source>
        <strain evidence="4">cv. Jamaican Lion 4</strain>
        <tissue evidence="3">Leaf</tissue>
    </source>
</reference>
<dbReference type="Proteomes" id="UP000583929">
    <property type="component" value="Unassembled WGS sequence"/>
</dbReference>
<feature type="transmembrane region" description="Helical" evidence="1">
    <location>
        <begin position="185"/>
        <end position="203"/>
    </location>
</feature>
<dbReference type="EMBL" id="JAATIQ010000069">
    <property type="protein sequence ID" value="KAF4388913.1"/>
    <property type="molecule type" value="Genomic_DNA"/>
</dbReference>
<name>A0A7J6H173_CANSA</name>
<keyword evidence="1" id="KW-0472">Membrane</keyword>
<sequence>MIDQMKDMEEVRICDKDPTEAIKVGRNLPPTMKESIINLWRFSSASAPNLQIPPPLRLGRSSLLRLLYLSPDSSLLCPFFLSHSLSVRQPPSSPTVATTLSFFPIIFSLERVKAASLIVKAWKESDDRSDMKVRLGGMAPMNDEREWFKKEAFKWGVQLFHPLLPHKPNQEILQSAKTYVNFSSASYLALFTAMVVSALIFFFKLSEQASIFSVHLFNFCMGLLKLYS</sequence>
<feature type="domain" description="Thiaminase-2/PQQC" evidence="2">
    <location>
        <begin position="112"/>
        <end position="196"/>
    </location>
</feature>
<proteinExistence type="predicted"/>
<dbReference type="Pfam" id="PF03070">
    <property type="entry name" value="TENA_THI-4"/>
    <property type="match status" value="1"/>
</dbReference>
<dbReference type="AlphaFoldDB" id="A0A7J6H173"/>
<keyword evidence="1" id="KW-0812">Transmembrane</keyword>
<evidence type="ECO:0000313" key="3">
    <source>
        <dbReference type="EMBL" id="KAF4388913.1"/>
    </source>
</evidence>
<gene>
    <name evidence="3" type="ORF">G4B88_019095</name>
</gene>
<evidence type="ECO:0000313" key="4">
    <source>
        <dbReference type="Proteomes" id="UP000583929"/>
    </source>
</evidence>